<reference evidence="8" key="1">
    <citation type="submission" date="2015-02" db="EMBL/GenBank/DDBJ databases">
        <authorList>
            <person name="Gon?alves P."/>
        </authorList>
    </citation>
    <scope>NUCLEOTIDE SEQUENCE [LARGE SCALE GENOMIC DNA]</scope>
</reference>
<dbReference type="SMART" id="SM00164">
    <property type="entry name" value="TBC"/>
    <property type="match status" value="1"/>
</dbReference>
<dbReference type="EMBL" id="CENE01000004">
    <property type="protein sequence ID" value="CEQ39751.1"/>
    <property type="molecule type" value="Genomic_DNA"/>
</dbReference>
<keyword evidence="4" id="KW-0131">Cell cycle</keyword>
<dbReference type="PROSITE" id="PS50086">
    <property type="entry name" value="TBC_RABGAP"/>
    <property type="match status" value="1"/>
</dbReference>
<dbReference type="Gene3D" id="1.10.472.80">
    <property type="entry name" value="Ypt/Rab-GAP domain of gyp1p, domain 3"/>
    <property type="match status" value="1"/>
</dbReference>
<comment type="subcellular location">
    <subcellularLocation>
        <location evidence="1">Cytoplasm</location>
        <location evidence="1">Cytoskeleton</location>
    </subcellularLocation>
</comment>
<accession>A0A0D6EIN5</accession>
<evidence type="ECO:0000313" key="7">
    <source>
        <dbReference type="EMBL" id="CEQ39751.1"/>
    </source>
</evidence>
<dbReference type="InterPro" id="IPR035969">
    <property type="entry name" value="Rab-GAP_TBC_sf"/>
</dbReference>
<dbReference type="GO" id="GO:0005856">
    <property type="term" value="C:cytoskeleton"/>
    <property type="evidence" value="ECO:0007669"/>
    <property type="project" value="UniProtKB-SubCell"/>
</dbReference>
<dbReference type="GO" id="GO:0005096">
    <property type="term" value="F:GTPase activator activity"/>
    <property type="evidence" value="ECO:0007669"/>
    <property type="project" value="TreeGrafter"/>
</dbReference>
<dbReference type="OrthoDB" id="10263206at2759"/>
<organism evidence="7 8">
    <name type="scientific">Sporidiobolus salmonicolor</name>
    <name type="common">Yeast-like fungus</name>
    <name type="synonym">Sporobolomyces salmonicolor</name>
    <dbReference type="NCBI Taxonomy" id="5005"/>
    <lineage>
        <taxon>Eukaryota</taxon>
        <taxon>Fungi</taxon>
        <taxon>Dikarya</taxon>
        <taxon>Basidiomycota</taxon>
        <taxon>Pucciniomycotina</taxon>
        <taxon>Microbotryomycetes</taxon>
        <taxon>Sporidiobolales</taxon>
        <taxon>Sporidiobolaceae</taxon>
        <taxon>Sporobolomyces</taxon>
    </lineage>
</organism>
<dbReference type="Proteomes" id="UP000243876">
    <property type="component" value="Unassembled WGS sequence"/>
</dbReference>
<proteinExistence type="inferred from homology"/>
<keyword evidence="2" id="KW-0963">Cytoplasm</keyword>
<dbReference type="SUPFAM" id="SSF47923">
    <property type="entry name" value="Ypt/Rab-GAP domain of gyp1p"/>
    <property type="match status" value="2"/>
</dbReference>
<evidence type="ECO:0000256" key="3">
    <source>
        <dbReference type="ARBA" id="ARBA00023212"/>
    </source>
</evidence>
<dbReference type="PANTHER" id="PTHR22957">
    <property type="entry name" value="TBC1 DOMAIN FAMILY MEMBER GTPASE-ACTIVATING PROTEIN"/>
    <property type="match status" value="1"/>
</dbReference>
<name>A0A0D6EIN5_SPOSA</name>
<dbReference type="PANTHER" id="PTHR22957:SF263">
    <property type="entry name" value="MITOTIC CHECK POINT PROTEIN BUB2"/>
    <property type="match status" value="1"/>
</dbReference>
<feature type="non-terminal residue" evidence="7">
    <location>
        <position position="1"/>
    </location>
</feature>
<dbReference type="FunFam" id="1.10.8.270:FF:000035">
    <property type="entry name" value="Cell cycle arrest protein BUB2"/>
    <property type="match status" value="1"/>
</dbReference>
<dbReference type="Gene3D" id="1.10.8.270">
    <property type="entry name" value="putative rabgap domain of human tbc1 domain family member 14 like domains"/>
    <property type="match status" value="1"/>
</dbReference>
<sequence length="336" mass="38021">MVASAARQGAPVYSSRAMRYFDLLDGSSLSSAQSTKQRLYDLRQLILLESLPDGDEGALIRPLIWKLLLHLHELPADVDSDVHPLLDADNYHSLISRDPSPMFSKIRNDTFRTLATDKEFMDKVGEERLVRCLEAFVWRQMDAAERGRPSPVDTSVPYVQGCNVLAAPFLYVLPSQLEGWACFTTFIEKQAPRYVRPTLVGVHDGLQLVDLCLEALDTTLYRHLLSFNLGAELYGFPSILTFCAATPPLREVLELWDFLLAWGVGLNVLCVVAQLWSMRKELLASKTPMKLLRTFPPLKSREIIPLVVRFIGELSPDLYDAVVRHPWDDSWRPSHA</sequence>
<evidence type="ECO:0000313" key="8">
    <source>
        <dbReference type="Proteomes" id="UP000243876"/>
    </source>
</evidence>
<evidence type="ECO:0000259" key="6">
    <source>
        <dbReference type="PROSITE" id="PS50086"/>
    </source>
</evidence>
<gene>
    <name evidence="7" type="primary">SPOSA6832_01310</name>
</gene>
<dbReference type="AlphaFoldDB" id="A0A0D6EIN5"/>
<evidence type="ECO:0000256" key="1">
    <source>
        <dbReference type="ARBA" id="ARBA00004245"/>
    </source>
</evidence>
<dbReference type="InterPro" id="IPR000195">
    <property type="entry name" value="Rab-GAP-TBC_dom"/>
</dbReference>
<evidence type="ECO:0000256" key="4">
    <source>
        <dbReference type="ARBA" id="ARBA00023306"/>
    </source>
</evidence>
<protein>
    <submittedName>
        <fullName evidence="7">SPOSA6832_01310-mRNA-1:cds</fullName>
    </submittedName>
</protein>
<evidence type="ECO:0000256" key="2">
    <source>
        <dbReference type="ARBA" id="ARBA00022490"/>
    </source>
</evidence>
<keyword evidence="3" id="KW-0206">Cytoskeleton</keyword>
<keyword evidence="8" id="KW-1185">Reference proteome</keyword>
<comment type="similarity">
    <text evidence="5">Belongs to the BUB2 family.</text>
</comment>
<feature type="domain" description="Rab-GAP TBC" evidence="6">
    <location>
        <begin position="55"/>
        <end position="263"/>
    </location>
</feature>
<evidence type="ECO:0000256" key="5">
    <source>
        <dbReference type="ARBA" id="ARBA00061049"/>
    </source>
</evidence>
<dbReference type="Pfam" id="PF00566">
    <property type="entry name" value="RabGAP-TBC"/>
    <property type="match status" value="1"/>
</dbReference>